<dbReference type="Gene3D" id="2.40.30.90">
    <property type="entry name" value="Bacterial fluorinating enzyme like"/>
    <property type="match status" value="1"/>
</dbReference>
<name>A0ABZ1BY71_9FIRM</name>
<dbReference type="Pfam" id="PF01887">
    <property type="entry name" value="SAM_HAT_N"/>
    <property type="match status" value="1"/>
</dbReference>
<dbReference type="InterPro" id="IPR046469">
    <property type="entry name" value="SAM_HAT_N"/>
</dbReference>
<evidence type="ECO:0000313" key="6">
    <source>
        <dbReference type="Proteomes" id="UP001332192"/>
    </source>
</evidence>
<dbReference type="Proteomes" id="UP001332192">
    <property type="component" value="Chromosome"/>
</dbReference>
<evidence type="ECO:0000256" key="1">
    <source>
        <dbReference type="ARBA" id="ARBA00022691"/>
    </source>
</evidence>
<sequence length="271" mass="29147">MALPAVPLIALLTDFGEGEYAGVVKAVMASLWPQARFIDLCHTVRPHDVREGAWLLRTTYRYFPDGTLFLAVVDPGVGTARPAIAVESRRYRWVGPDNGLLYPAVEDDGAVRVVQLRVPVEASSTFHGRDVFAPVAARWAAGTPIEQLGSVRASPRLVPLQFYREGSCGEIVRVDRFGNLVTPLEPPPGLSPPGRAVVTLLSKRRAFVAASPPIEARWVGTYGDAAPGQWVVLVGSSGTLEVARVQASAAAMLDAEAGDRLCIRLAPETRT</sequence>
<dbReference type="PANTHER" id="PTHR35092:SF1">
    <property type="entry name" value="CHLORINASE MJ1651"/>
    <property type="match status" value="1"/>
</dbReference>
<proteinExistence type="inferred from homology"/>
<dbReference type="InterPro" id="IPR023227">
    <property type="entry name" value="SAM_OH_AdoTrfase_C_sf"/>
</dbReference>
<dbReference type="PIRSF" id="PIRSF006779">
    <property type="entry name" value="UCP006779"/>
    <property type="match status" value="1"/>
</dbReference>
<keyword evidence="1" id="KW-0949">S-adenosyl-L-methionine</keyword>
<evidence type="ECO:0000313" key="5">
    <source>
        <dbReference type="EMBL" id="WRP17663.1"/>
    </source>
</evidence>
<evidence type="ECO:0000259" key="4">
    <source>
        <dbReference type="Pfam" id="PF20257"/>
    </source>
</evidence>
<dbReference type="Gene3D" id="3.40.50.10790">
    <property type="entry name" value="S-adenosyl-l-methionine hydroxide adenosyltransferase, N-terminal"/>
    <property type="match status" value="1"/>
</dbReference>
<dbReference type="SUPFAM" id="SSF102522">
    <property type="entry name" value="Bacterial fluorinating enzyme, N-terminal domain"/>
    <property type="match status" value="1"/>
</dbReference>
<gene>
    <name evidence="5" type="ORF">U7230_01185</name>
</gene>
<reference evidence="5 6" key="1">
    <citation type="journal article" date="2024" name="Front. Microbiol.">
        <title>Novel thermophilic genera Geochorda gen. nov. and Carboxydochorda gen. nov. from the deep terrestrial subsurface reveal the ecophysiological diversity in the class Limnochordia.</title>
        <authorList>
            <person name="Karnachuk O.V."/>
            <person name="Lukina A.P."/>
            <person name="Avakyan M.R."/>
            <person name="Kadnikov V.V."/>
            <person name="Begmatov S."/>
            <person name="Beletsky A.V."/>
            <person name="Vlasova K.G."/>
            <person name="Novikov A.A."/>
            <person name="Shcherbakova V.A."/>
            <person name="Mardanov A.V."/>
            <person name="Ravin N.V."/>
        </authorList>
    </citation>
    <scope>NUCLEOTIDE SEQUENCE [LARGE SCALE GENOMIC DNA]</scope>
    <source>
        <strain evidence="5 6">L945</strain>
    </source>
</reference>
<dbReference type="EMBL" id="CP141615">
    <property type="protein sequence ID" value="WRP17663.1"/>
    <property type="molecule type" value="Genomic_DNA"/>
</dbReference>
<dbReference type="Pfam" id="PF20257">
    <property type="entry name" value="SAM_HAT_C"/>
    <property type="match status" value="1"/>
</dbReference>
<feature type="domain" description="S-adenosyl-l-methionine hydroxide adenosyltransferase C-terminal" evidence="4">
    <location>
        <begin position="169"/>
        <end position="261"/>
    </location>
</feature>
<dbReference type="InterPro" id="IPR002747">
    <property type="entry name" value="SAM_OH_AdoTrfase"/>
</dbReference>
<dbReference type="RefSeq" id="WP_324716933.1">
    <property type="nucleotide sequence ID" value="NZ_CP141615.1"/>
</dbReference>
<evidence type="ECO:0000256" key="2">
    <source>
        <dbReference type="ARBA" id="ARBA00024035"/>
    </source>
</evidence>
<comment type="similarity">
    <text evidence="2">Belongs to the SAM hydrolase / SAM-dependent halogenase family.</text>
</comment>
<protein>
    <submittedName>
        <fullName evidence="5">SAM-dependent chlorinase/fluorinase</fullName>
    </submittedName>
</protein>
<feature type="domain" description="S-adenosyl-l-methionine hydroxide adenosyltransferase N-terminal" evidence="3">
    <location>
        <begin position="9"/>
        <end position="149"/>
    </location>
</feature>
<dbReference type="InterPro" id="IPR046470">
    <property type="entry name" value="SAM_HAT_C"/>
</dbReference>
<dbReference type="InterPro" id="IPR023228">
    <property type="entry name" value="SAM_OH_AdoTrfase_N_sf"/>
</dbReference>
<accession>A0ABZ1BY71</accession>
<dbReference type="SUPFAM" id="SSF101852">
    <property type="entry name" value="Bacterial fluorinating enzyme, C-terminal domain"/>
    <property type="match status" value="1"/>
</dbReference>
<keyword evidence="6" id="KW-1185">Reference proteome</keyword>
<organism evidence="5 6">
    <name type="scientific">Carboxydichorda subterranea</name>
    <dbReference type="NCBI Taxonomy" id="3109565"/>
    <lineage>
        <taxon>Bacteria</taxon>
        <taxon>Bacillati</taxon>
        <taxon>Bacillota</taxon>
        <taxon>Limnochordia</taxon>
        <taxon>Limnochordales</taxon>
        <taxon>Geochordaceae</taxon>
        <taxon>Carboxydichorda</taxon>
    </lineage>
</organism>
<evidence type="ECO:0000259" key="3">
    <source>
        <dbReference type="Pfam" id="PF01887"/>
    </source>
</evidence>
<dbReference type="PANTHER" id="PTHR35092">
    <property type="entry name" value="CHLORINASE MJ1651"/>
    <property type="match status" value="1"/>
</dbReference>